<evidence type="ECO:0000256" key="3">
    <source>
        <dbReference type="ARBA" id="ARBA00022475"/>
    </source>
</evidence>
<keyword evidence="4 8" id="KW-0812">Transmembrane</keyword>
<dbReference type="EMBL" id="UHIO01000001">
    <property type="protein sequence ID" value="SUP44790.1"/>
    <property type="molecule type" value="Genomic_DNA"/>
</dbReference>
<dbReference type="Gene3D" id="1.10.3720.10">
    <property type="entry name" value="MetI-like"/>
    <property type="match status" value="1"/>
</dbReference>
<name>A0A380NPV2_9FIRM</name>
<dbReference type="GO" id="GO:0006865">
    <property type="term" value="P:amino acid transport"/>
    <property type="evidence" value="ECO:0007669"/>
    <property type="project" value="UniProtKB-KW"/>
</dbReference>
<evidence type="ECO:0000313" key="10">
    <source>
        <dbReference type="EMBL" id="SUP44790.1"/>
    </source>
</evidence>
<dbReference type="Proteomes" id="UP000255367">
    <property type="component" value="Unassembled WGS sequence"/>
</dbReference>
<feature type="domain" description="ABC transmembrane type-1" evidence="9">
    <location>
        <begin position="21"/>
        <end position="216"/>
    </location>
</feature>
<evidence type="ECO:0000256" key="8">
    <source>
        <dbReference type="RuleBase" id="RU363032"/>
    </source>
</evidence>
<evidence type="ECO:0000259" key="9">
    <source>
        <dbReference type="PROSITE" id="PS50928"/>
    </source>
</evidence>
<evidence type="ECO:0000256" key="4">
    <source>
        <dbReference type="ARBA" id="ARBA00022692"/>
    </source>
</evidence>
<dbReference type="InterPro" id="IPR010065">
    <property type="entry name" value="AA_ABC_transptr_permease_3TM"/>
</dbReference>
<dbReference type="RefSeq" id="WP_115310912.1">
    <property type="nucleotide sequence ID" value="NZ_UHIO01000001.1"/>
</dbReference>
<dbReference type="InterPro" id="IPR035906">
    <property type="entry name" value="MetI-like_sf"/>
</dbReference>
<proteinExistence type="inferred from homology"/>
<keyword evidence="3" id="KW-1003">Cell membrane</keyword>
<dbReference type="InterPro" id="IPR043429">
    <property type="entry name" value="ArtM/GltK/GlnP/TcyL/YhdX-like"/>
</dbReference>
<feature type="transmembrane region" description="Helical" evidence="8">
    <location>
        <begin position="150"/>
        <end position="177"/>
    </location>
</feature>
<dbReference type="AlphaFoldDB" id="A0A380NPV2"/>
<evidence type="ECO:0000256" key="2">
    <source>
        <dbReference type="ARBA" id="ARBA00022448"/>
    </source>
</evidence>
<keyword evidence="5" id="KW-0029">Amino-acid transport</keyword>
<dbReference type="PANTHER" id="PTHR30614:SF0">
    <property type="entry name" value="L-CYSTINE TRANSPORT SYSTEM PERMEASE PROTEIN TCYL"/>
    <property type="match status" value="1"/>
</dbReference>
<protein>
    <submittedName>
        <fullName evidence="10">Probable amino-acid permease protein yxeN</fullName>
    </submittedName>
</protein>
<evidence type="ECO:0000256" key="5">
    <source>
        <dbReference type="ARBA" id="ARBA00022970"/>
    </source>
</evidence>
<feature type="transmembrane region" description="Helical" evidence="8">
    <location>
        <begin position="57"/>
        <end position="80"/>
    </location>
</feature>
<dbReference type="OrthoDB" id="9787841at2"/>
<evidence type="ECO:0000313" key="11">
    <source>
        <dbReference type="Proteomes" id="UP000255367"/>
    </source>
</evidence>
<dbReference type="GO" id="GO:0043190">
    <property type="term" value="C:ATP-binding cassette (ABC) transporter complex"/>
    <property type="evidence" value="ECO:0007669"/>
    <property type="project" value="InterPro"/>
</dbReference>
<evidence type="ECO:0000256" key="1">
    <source>
        <dbReference type="ARBA" id="ARBA00004651"/>
    </source>
</evidence>
<feature type="transmembrane region" description="Helical" evidence="8">
    <location>
        <begin position="197"/>
        <end position="219"/>
    </location>
</feature>
<dbReference type="InterPro" id="IPR000515">
    <property type="entry name" value="MetI-like"/>
</dbReference>
<dbReference type="PROSITE" id="PS50928">
    <property type="entry name" value="ABC_TM1"/>
    <property type="match status" value="1"/>
</dbReference>
<comment type="subcellular location">
    <subcellularLocation>
        <location evidence="1 8">Cell membrane</location>
        <topology evidence="1 8">Multi-pass membrane protein</topology>
    </subcellularLocation>
</comment>
<keyword evidence="7 8" id="KW-0472">Membrane</keyword>
<organism evidence="10 11">
    <name type="scientific">Veillonella criceti</name>
    <dbReference type="NCBI Taxonomy" id="103891"/>
    <lineage>
        <taxon>Bacteria</taxon>
        <taxon>Bacillati</taxon>
        <taxon>Bacillota</taxon>
        <taxon>Negativicutes</taxon>
        <taxon>Veillonellales</taxon>
        <taxon>Veillonellaceae</taxon>
        <taxon>Veillonella</taxon>
    </lineage>
</organism>
<keyword evidence="2 8" id="KW-0813">Transport</keyword>
<feature type="transmembrane region" description="Helical" evidence="8">
    <location>
        <begin position="20"/>
        <end position="45"/>
    </location>
</feature>
<keyword evidence="6 8" id="KW-1133">Transmembrane helix</keyword>
<dbReference type="GO" id="GO:0022857">
    <property type="term" value="F:transmembrane transporter activity"/>
    <property type="evidence" value="ECO:0007669"/>
    <property type="project" value="InterPro"/>
</dbReference>
<keyword evidence="11" id="KW-1185">Reference proteome</keyword>
<accession>A0A380NPV2</accession>
<dbReference type="CDD" id="cd06261">
    <property type="entry name" value="TM_PBP2"/>
    <property type="match status" value="1"/>
</dbReference>
<comment type="similarity">
    <text evidence="8">Belongs to the binding-protein-dependent transport system permease family.</text>
</comment>
<dbReference type="PANTHER" id="PTHR30614">
    <property type="entry name" value="MEMBRANE COMPONENT OF AMINO ACID ABC TRANSPORTER"/>
    <property type="match status" value="1"/>
</dbReference>
<dbReference type="NCBIfam" id="TIGR01726">
    <property type="entry name" value="HEQRo_perm_3TM"/>
    <property type="match status" value="1"/>
</dbReference>
<dbReference type="SUPFAM" id="SSF161098">
    <property type="entry name" value="MetI-like"/>
    <property type="match status" value="1"/>
</dbReference>
<dbReference type="Pfam" id="PF00528">
    <property type="entry name" value="BPD_transp_1"/>
    <property type="match status" value="1"/>
</dbReference>
<evidence type="ECO:0000256" key="6">
    <source>
        <dbReference type="ARBA" id="ARBA00022989"/>
    </source>
</evidence>
<reference evidence="10 11" key="1">
    <citation type="submission" date="2018-06" db="EMBL/GenBank/DDBJ databases">
        <authorList>
            <consortium name="Pathogen Informatics"/>
            <person name="Doyle S."/>
        </authorList>
    </citation>
    <scope>NUCLEOTIDE SEQUENCE [LARGE SCALE GENOMIC DNA]</scope>
    <source>
        <strain evidence="10 11">NCTC12020</strain>
    </source>
</reference>
<evidence type="ECO:0000256" key="7">
    <source>
        <dbReference type="ARBA" id="ARBA00023136"/>
    </source>
</evidence>
<feature type="transmembrane region" description="Helical" evidence="8">
    <location>
        <begin position="92"/>
        <end position="111"/>
    </location>
</feature>
<gene>
    <name evidence="10" type="primary">yxeN_1</name>
    <name evidence="10" type="ORF">NCTC12020_01833</name>
</gene>
<sequence>MGQYFDVAYMVKSFPILLTSLNITLTITIVATILGILLGCLIAIARVNRVPVLKQALTVYVSFMRGTPFLVQLFLIYFGVPEILSHVGISTKNVPGLLFVLVVFTLHIGAYSSEILRSSILTVSQGEKEAAMSLGMTSFQSYRRIILPQAFTMAIPPLINSVIGMMKGTSLIFNVGVVDIMRRADLMGANSQRSLELFVDVAIIYGLLVLIISLIGRFLERRYTISERVARMTANRTVASKG</sequence>